<gene>
    <name evidence="1" type="ORF">H4R21_000327</name>
</gene>
<sequence length="506" mass="55379">MRSLQDCVLGQLAPLLQMSPGTAVDKLLQVSPGTAVATLLGAAGAWAAVRAVYRAYCTPLRRVPGPVACRFTSAVVYYHVLRGRYHEYTAQLHAQYGDVVRIGPSQVSLANAAELRRILATHDFPKDKTYERGISMAPSTFSCSDPAVNRQRRRQLGPAYSMSTLRAMEDAVIENGAQALVRKWDRHIEQARAAGADTPAEVNYYYGFHAIAFDIIGVLGFGHSFGMAADGNTTIVDAVRRHMRLAMVSSLLPVVAWWRWLLPAHHAARDYVIGVAEAAIAARRGEMGGQDKPPRTDILQKIVDAHDPETGVVLSGPALTVEVLLMLIAGTDTTSNTLTFTMMHLLNHPAVLRRVQQELRLAFPDAAAWIRHEEARARLPYLTAVVLESMRLHPAVNGYLPRVTPPGGATLLGRYALPAGTIVTASLGACHRSPATWERPLEFDPERFMGADGAARAKDVLAFSSGVRICLGRNLAWIELYTTLANVLRRFTFELPADAPYGPHRR</sequence>
<keyword evidence="2" id="KW-1185">Reference proteome</keyword>
<name>A0ACC1LFN6_9FUNG</name>
<proteinExistence type="predicted"/>
<dbReference type="EMBL" id="JANBUN010000032">
    <property type="protein sequence ID" value="KAJ2807816.1"/>
    <property type="molecule type" value="Genomic_DNA"/>
</dbReference>
<organism evidence="1 2">
    <name type="scientific">Coemansia helicoidea</name>
    <dbReference type="NCBI Taxonomy" id="1286919"/>
    <lineage>
        <taxon>Eukaryota</taxon>
        <taxon>Fungi</taxon>
        <taxon>Fungi incertae sedis</taxon>
        <taxon>Zoopagomycota</taxon>
        <taxon>Kickxellomycotina</taxon>
        <taxon>Kickxellomycetes</taxon>
        <taxon>Kickxellales</taxon>
        <taxon>Kickxellaceae</taxon>
        <taxon>Coemansia</taxon>
    </lineage>
</organism>
<reference evidence="1" key="1">
    <citation type="submission" date="2022-07" db="EMBL/GenBank/DDBJ databases">
        <title>Phylogenomic reconstructions and comparative analyses of Kickxellomycotina fungi.</title>
        <authorList>
            <person name="Reynolds N.K."/>
            <person name="Stajich J.E."/>
            <person name="Barry K."/>
            <person name="Grigoriev I.V."/>
            <person name="Crous P."/>
            <person name="Smith M.E."/>
        </authorList>
    </citation>
    <scope>NUCLEOTIDE SEQUENCE</scope>
    <source>
        <strain evidence="1">BCRC 34780</strain>
    </source>
</reference>
<comment type="caution">
    <text evidence="1">The sequence shown here is derived from an EMBL/GenBank/DDBJ whole genome shotgun (WGS) entry which is preliminary data.</text>
</comment>
<evidence type="ECO:0000313" key="1">
    <source>
        <dbReference type="EMBL" id="KAJ2807816.1"/>
    </source>
</evidence>
<feature type="non-terminal residue" evidence="1">
    <location>
        <position position="506"/>
    </location>
</feature>
<protein>
    <submittedName>
        <fullName evidence="1">Uncharacterized protein</fullName>
    </submittedName>
</protein>
<evidence type="ECO:0000313" key="2">
    <source>
        <dbReference type="Proteomes" id="UP001140087"/>
    </source>
</evidence>
<accession>A0ACC1LFN6</accession>
<dbReference type="Proteomes" id="UP001140087">
    <property type="component" value="Unassembled WGS sequence"/>
</dbReference>